<sequence>MRVYFMCLLVSCWQIAYCVDGTQRIGPGKFRFDDEIAYIADEDTLKTINSGQIAEVGMKKLARISETHKISPDIEANKHAVIDGNDMHDPTSVKVEPVAIGEPTQSVGYTVESYPNPFTDPHLCVHTAKGTSTFLCDPDGILSDCQQVEANEILSNANSGTVSLEEIKTIGCRF</sequence>
<accession>A0A061D5L6</accession>
<protein>
    <submittedName>
        <fullName evidence="2">Membrane protein, putative</fullName>
    </submittedName>
</protein>
<evidence type="ECO:0000256" key="1">
    <source>
        <dbReference type="SAM" id="SignalP"/>
    </source>
</evidence>
<dbReference type="OrthoDB" id="361574at2759"/>
<feature type="signal peptide" evidence="1">
    <location>
        <begin position="1"/>
        <end position="18"/>
    </location>
</feature>
<dbReference type="AlphaFoldDB" id="A0A061D5L6"/>
<proteinExistence type="predicted"/>
<dbReference type="Pfam" id="PF17175">
    <property type="entry name" value="MOLO1"/>
    <property type="match status" value="1"/>
</dbReference>
<dbReference type="RefSeq" id="XP_012766435.1">
    <property type="nucleotide sequence ID" value="XM_012910981.1"/>
</dbReference>
<reference evidence="3" key="1">
    <citation type="journal article" date="2014" name="Nucleic Acids Res.">
        <title>The evolutionary dynamics of variant antigen genes in Babesia reveal a history of genomic innovation underlying host-parasite interaction.</title>
        <authorList>
            <person name="Jackson A.P."/>
            <person name="Otto T.D."/>
            <person name="Darby A."/>
            <person name="Ramaprasad A."/>
            <person name="Xia D."/>
            <person name="Echaide I.E."/>
            <person name="Farber M."/>
            <person name="Gahlot S."/>
            <person name="Gamble J."/>
            <person name="Gupta D."/>
            <person name="Gupta Y."/>
            <person name="Jackson L."/>
            <person name="Malandrin L."/>
            <person name="Malas T.B."/>
            <person name="Moussa E."/>
            <person name="Nair M."/>
            <person name="Reid A.J."/>
            <person name="Sanders M."/>
            <person name="Sharma J."/>
            <person name="Tracey A."/>
            <person name="Quail M.A."/>
            <person name="Weir W."/>
            <person name="Wastling J.M."/>
            <person name="Hall N."/>
            <person name="Willadsen P."/>
            <person name="Lingelbach K."/>
            <person name="Shiels B."/>
            <person name="Tait A."/>
            <person name="Berriman M."/>
            <person name="Allred D.R."/>
            <person name="Pain A."/>
        </authorList>
    </citation>
    <scope>NUCLEOTIDE SEQUENCE [LARGE SCALE GENOMIC DNA]</scope>
    <source>
        <strain evidence="3">Bond</strain>
    </source>
</reference>
<dbReference type="Proteomes" id="UP000033188">
    <property type="component" value="Chromosome 1"/>
</dbReference>
<dbReference type="GeneID" id="24562790"/>
<organism evidence="2 3">
    <name type="scientific">Babesia bigemina</name>
    <dbReference type="NCBI Taxonomy" id="5866"/>
    <lineage>
        <taxon>Eukaryota</taxon>
        <taxon>Sar</taxon>
        <taxon>Alveolata</taxon>
        <taxon>Apicomplexa</taxon>
        <taxon>Aconoidasida</taxon>
        <taxon>Piroplasmida</taxon>
        <taxon>Babesiidae</taxon>
        <taxon>Babesia</taxon>
    </lineage>
</organism>
<dbReference type="EMBL" id="LK391707">
    <property type="protein sequence ID" value="CDR94249.1"/>
    <property type="molecule type" value="Genomic_DNA"/>
</dbReference>
<name>A0A061D5L6_BABBI</name>
<dbReference type="GO" id="GO:0005892">
    <property type="term" value="C:acetylcholine-gated channel complex"/>
    <property type="evidence" value="ECO:0007669"/>
    <property type="project" value="InterPro"/>
</dbReference>
<feature type="chain" id="PRO_5001595486" evidence="1">
    <location>
        <begin position="19"/>
        <end position="174"/>
    </location>
</feature>
<dbReference type="KEGG" id="bbig:BBBOND_0105580"/>
<evidence type="ECO:0000313" key="2">
    <source>
        <dbReference type="EMBL" id="CDR94249.1"/>
    </source>
</evidence>
<evidence type="ECO:0000313" key="3">
    <source>
        <dbReference type="Proteomes" id="UP000033188"/>
    </source>
</evidence>
<keyword evidence="1" id="KW-0732">Signal</keyword>
<gene>
    <name evidence="2" type="ORF">BBBOND_0105580</name>
</gene>
<dbReference type="VEuPathDB" id="PiroplasmaDB:BBBOND_0105580"/>
<dbReference type="InterPro" id="IPR033438">
    <property type="entry name" value="MOLO1"/>
</dbReference>
<keyword evidence="3" id="KW-1185">Reference proteome</keyword>